<dbReference type="Proteomes" id="UP000798662">
    <property type="component" value="Chromosome 3"/>
</dbReference>
<accession>A0ACC3CJE5</accession>
<comment type="caution">
    <text evidence="1">The sequence shown here is derived from an EMBL/GenBank/DDBJ whole genome shotgun (WGS) entry which is preliminary data.</text>
</comment>
<reference evidence="1" key="1">
    <citation type="submission" date="2019-11" db="EMBL/GenBank/DDBJ databases">
        <title>Nori genome reveals adaptations in red seaweeds to the harsh intertidal environment.</title>
        <authorList>
            <person name="Wang D."/>
            <person name="Mao Y."/>
        </authorList>
    </citation>
    <scope>NUCLEOTIDE SEQUENCE</scope>
    <source>
        <tissue evidence="1">Gametophyte</tissue>
    </source>
</reference>
<keyword evidence="2" id="KW-1185">Reference proteome</keyword>
<dbReference type="EMBL" id="CM020620">
    <property type="protein sequence ID" value="KAK1870224.1"/>
    <property type="molecule type" value="Genomic_DNA"/>
</dbReference>
<protein>
    <submittedName>
        <fullName evidence="1">Uncharacterized protein</fullName>
    </submittedName>
</protein>
<proteinExistence type="predicted"/>
<evidence type="ECO:0000313" key="1">
    <source>
        <dbReference type="EMBL" id="KAK1870224.1"/>
    </source>
</evidence>
<name>A0ACC3CJE5_PYRYE</name>
<sequence length="354" mass="36015">MAGAAPRAVGRALLSRGWLHPTPPPSRMWASTAPAPPSAAGVTVRPPLSSSPSASPPLARPRAPLIFDEAAKAAQKGAAAAAPDAATYDYLRDEVASRVVERLHDMARRFPRVLDYGCGGGHVLRALDQEGGAGGGGGGGVGEGGGDPPAGERAAVPGGIEHLTMADVHPAVVDRARGTAAAAAPRLRLTPDFSVSTPSDNADALLSPPAAGPDGDGRRPPYDAVLSSMALHWTNDLPGVLARLAHLLRPDGLLIAALPGGRTLEELRISLQLSELEARSGAAARVSPFIAARDGGALLGRGGFGLTTVDVELLTVPYPDLATLPRVTHFMVPGPPAARAPLWRAAVRSAAAGA</sequence>
<organism evidence="1 2">
    <name type="scientific">Pyropia yezoensis</name>
    <name type="common">Susabi-nori</name>
    <name type="synonym">Porphyra yezoensis</name>
    <dbReference type="NCBI Taxonomy" id="2788"/>
    <lineage>
        <taxon>Eukaryota</taxon>
        <taxon>Rhodophyta</taxon>
        <taxon>Bangiophyceae</taxon>
        <taxon>Bangiales</taxon>
        <taxon>Bangiaceae</taxon>
        <taxon>Pyropia</taxon>
    </lineage>
</organism>
<evidence type="ECO:0000313" key="2">
    <source>
        <dbReference type="Proteomes" id="UP000798662"/>
    </source>
</evidence>
<gene>
    <name evidence="1" type="ORF">I4F81_012686</name>
</gene>